<dbReference type="PROSITE" id="PS50102">
    <property type="entry name" value="RRM"/>
    <property type="match status" value="1"/>
</dbReference>
<evidence type="ECO:0000256" key="1">
    <source>
        <dbReference type="ARBA" id="ARBA00007747"/>
    </source>
</evidence>
<dbReference type="InterPro" id="IPR000504">
    <property type="entry name" value="RRM_dom"/>
</dbReference>
<keyword evidence="11" id="KW-1185">Reference proteome</keyword>
<protein>
    <recommendedName>
        <fullName evidence="9">RRM domain-containing protein</fullName>
    </recommendedName>
</protein>
<evidence type="ECO:0000313" key="10">
    <source>
        <dbReference type="EMBL" id="PVI07093.1"/>
    </source>
</evidence>
<dbReference type="STRING" id="97972.A0A2V1E998"/>
<name>A0A2V1E998_9PLEO</name>
<dbReference type="Gene3D" id="3.30.70.330">
    <property type="match status" value="2"/>
</dbReference>
<keyword evidence="7" id="KW-0175">Coiled coil</keyword>
<keyword evidence="2" id="KW-0507">mRNA processing</keyword>
<proteinExistence type="inferred from homology"/>
<dbReference type="GO" id="GO:0005686">
    <property type="term" value="C:U2 snRNP"/>
    <property type="evidence" value="ECO:0007669"/>
    <property type="project" value="TreeGrafter"/>
</dbReference>
<evidence type="ECO:0000313" key="11">
    <source>
        <dbReference type="Proteomes" id="UP000244855"/>
    </source>
</evidence>
<gene>
    <name evidence="10" type="ORF">DM02DRAFT_351290</name>
</gene>
<evidence type="ECO:0000256" key="8">
    <source>
        <dbReference type="SAM" id="MobiDB-lite"/>
    </source>
</evidence>
<feature type="region of interest" description="Disordered" evidence="8">
    <location>
        <begin position="277"/>
        <end position="331"/>
    </location>
</feature>
<keyword evidence="5" id="KW-0508">mRNA splicing</keyword>
<dbReference type="OrthoDB" id="10258585at2759"/>
<dbReference type="GO" id="GO:0005684">
    <property type="term" value="C:U2-type spliceosomal complex"/>
    <property type="evidence" value="ECO:0007669"/>
    <property type="project" value="TreeGrafter"/>
</dbReference>
<evidence type="ECO:0000256" key="4">
    <source>
        <dbReference type="ARBA" id="ARBA00022884"/>
    </source>
</evidence>
<dbReference type="PANTHER" id="PTHR15608:SF0">
    <property type="entry name" value="HIV TAT-SPECIFIC FACTOR 1"/>
    <property type="match status" value="1"/>
</dbReference>
<keyword evidence="3" id="KW-0677">Repeat</keyword>
<evidence type="ECO:0000256" key="2">
    <source>
        <dbReference type="ARBA" id="ARBA00022664"/>
    </source>
</evidence>
<dbReference type="Pfam" id="PF00076">
    <property type="entry name" value="RRM_1"/>
    <property type="match status" value="1"/>
</dbReference>
<dbReference type="FunFam" id="3.30.70.330:FF:000105">
    <property type="entry name" value="HIV Tat-specific factor 1 homolog"/>
    <property type="match status" value="1"/>
</dbReference>
<reference evidence="10 11" key="1">
    <citation type="journal article" date="2018" name="Sci. Rep.">
        <title>Comparative genomics provides insights into the lifestyle and reveals functional heterogeneity of dark septate endophytic fungi.</title>
        <authorList>
            <person name="Knapp D.G."/>
            <person name="Nemeth J.B."/>
            <person name="Barry K."/>
            <person name="Hainaut M."/>
            <person name="Henrissat B."/>
            <person name="Johnson J."/>
            <person name="Kuo A."/>
            <person name="Lim J.H.P."/>
            <person name="Lipzen A."/>
            <person name="Nolan M."/>
            <person name="Ohm R.A."/>
            <person name="Tamas L."/>
            <person name="Grigoriev I.V."/>
            <person name="Spatafora J.W."/>
            <person name="Nagy L.G."/>
            <person name="Kovacs G.M."/>
        </authorList>
    </citation>
    <scope>NUCLEOTIDE SEQUENCE [LARGE SCALE GENOMIC DNA]</scope>
    <source>
        <strain evidence="10 11">DSE2036</strain>
    </source>
</reference>
<dbReference type="EMBL" id="KZ805305">
    <property type="protein sequence ID" value="PVI07093.1"/>
    <property type="molecule type" value="Genomic_DNA"/>
</dbReference>
<dbReference type="GO" id="GO:0003723">
    <property type="term" value="F:RNA binding"/>
    <property type="evidence" value="ECO:0007669"/>
    <property type="project" value="UniProtKB-UniRule"/>
</dbReference>
<dbReference type="SUPFAM" id="SSF54928">
    <property type="entry name" value="RNA-binding domain, RBD"/>
    <property type="match status" value="2"/>
</dbReference>
<evidence type="ECO:0000256" key="6">
    <source>
        <dbReference type="PROSITE-ProRule" id="PRU00176"/>
    </source>
</evidence>
<dbReference type="Proteomes" id="UP000244855">
    <property type="component" value="Unassembled WGS sequence"/>
</dbReference>
<feature type="compositionally biased region" description="Basic and acidic residues" evidence="8">
    <location>
        <begin position="313"/>
        <end position="331"/>
    </location>
</feature>
<dbReference type="GO" id="GO:0000398">
    <property type="term" value="P:mRNA splicing, via spliceosome"/>
    <property type="evidence" value="ECO:0007669"/>
    <property type="project" value="UniProtKB-ARBA"/>
</dbReference>
<sequence length="331" mass="37509">MSTSHDEIAEFEASMNVGMSSGGYNDATTTATTAQKRKNTAYDTHPKKHTKTEKKPPENRAIYVTNIPRDATTEELEEVFKKYGMIDQGVDGKPRIKLYTDDDGGFNGEALIVYFKKESVDLAIQLQDDYELRLGDTKNGTLRVQEADNSRRKNTDAEKIAGKLVRKERKTAERTRAEMQRKLADWSDNEEEVKKTYAPKKNKWAKMCIIKNVFQLHQLEEEDAAVLEIKEDMRDEAEKYGTVTKVVLYDKEPEGIVSVRFSDFKGAEEFCARANGKRYNGGPLKISIAEDRPRFKKSPRGGEGEGEGDSEDEGQRVERPLPSRDDDSSDD</sequence>
<dbReference type="SMART" id="SM00360">
    <property type="entry name" value="RRM"/>
    <property type="match status" value="2"/>
</dbReference>
<feature type="region of interest" description="Disordered" evidence="8">
    <location>
        <begin position="17"/>
        <end position="59"/>
    </location>
</feature>
<comment type="similarity">
    <text evidence="1">Belongs to the HTATSF1 family.</text>
</comment>
<organism evidence="10 11">
    <name type="scientific">Periconia macrospinosa</name>
    <dbReference type="NCBI Taxonomy" id="97972"/>
    <lineage>
        <taxon>Eukaryota</taxon>
        <taxon>Fungi</taxon>
        <taxon>Dikarya</taxon>
        <taxon>Ascomycota</taxon>
        <taxon>Pezizomycotina</taxon>
        <taxon>Dothideomycetes</taxon>
        <taxon>Pleosporomycetidae</taxon>
        <taxon>Pleosporales</taxon>
        <taxon>Massarineae</taxon>
        <taxon>Periconiaceae</taxon>
        <taxon>Periconia</taxon>
    </lineage>
</organism>
<evidence type="ECO:0000256" key="3">
    <source>
        <dbReference type="ARBA" id="ARBA00022737"/>
    </source>
</evidence>
<accession>A0A2V1E998</accession>
<dbReference type="AlphaFoldDB" id="A0A2V1E998"/>
<dbReference type="InterPro" id="IPR012677">
    <property type="entry name" value="Nucleotide-bd_a/b_plait_sf"/>
</dbReference>
<dbReference type="PANTHER" id="PTHR15608">
    <property type="entry name" value="SPLICING FACTOR U2AF-ASSOCIATED PROTEIN 2"/>
    <property type="match status" value="1"/>
</dbReference>
<evidence type="ECO:0000256" key="5">
    <source>
        <dbReference type="ARBA" id="ARBA00023187"/>
    </source>
</evidence>
<dbReference type="InterPro" id="IPR035979">
    <property type="entry name" value="RBD_domain_sf"/>
</dbReference>
<evidence type="ECO:0000259" key="9">
    <source>
        <dbReference type="PROSITE" id="PS50102"/>
    </source>
</evidence>
<dbReference type="InterPro" id="IPR034393">
    <property type="entry name" value="TatSF1-like"/>
</dbReference>
<feature type="domain" description="RRM" evidence="9">
    <location>
        <begin position="60"/>
        <end position="149"/>
    </location>
</feature>
<keyword evidence="4 6" id="KW-0694">RNA-binding</keyword>
<evidence type="ECO:0000256" key="7">
    <source>
        <dbReference type="SAM" id="Coils"/>
    </source>
</evidence>
<feature type="coiled-coil region" evidence="7">
    <location>
        <begin position="169"/>
        <end position="236"/>
    </location>
</feature>